<feature type="transmembrane region" description="Helical" evidence="1">
    <location>
        <begin position="6"/>
        <end position="27"/>
    </location>
</feature>
<dbReference type="RefSeq" id="WP_156468713.1">
    <property type="nucleotide sequence ID" value="NZ_CABMOF010000008.1"/>
</dbReference>
<gene>
    <name evidence="2" type="ORF">HMPREF3293_01844</name>
</gene>
<dbReference type="STRING" id="626937.HMPREF3293_01844"/>
<protein>
    <submittedName>
        <fullName evidence="2">Uncharacterized protein</fullName>
    </submittedName>
</protein>
<dbReference type="Proteomes" id="UP000070366">
    <property type="component" value="Unassembled WGS sequence"/>
</dbReference>
<keyword evidence="1" id="KW-0812">Transmembrane</keyword>
<proteinExistence type="predicted"/>
<keyword evidence="1" id="KW-1133">Transmembrane helix</keyword>
<organism evidence="2 3">
    <name type="scientific">Christensenella minuta</name>
    <dbReference type="NCBI Taxonomy" id="626937"/>
    <lineage>
        <taxon>Bacteria</taxon>
        <taxon>Bacillati</taxon>
        <taxon>Bacillota</taxon>
        <taxon>Clostridia</taxon>
        <taxon>Christensenellales</taxon>
        <taxon>Christensenellaceae</taxon>
        <taxon>Christensenella</taxon>
    </lineage>
</organism>
<dbReference type="EMBL" id="LSZW01000062">
    <property type="protein sequence ID" value="KXK65255.1"/>
    <property type="molecule type" value="Genomic_DNA"/>
</dbReference>
<evidence type="ECO:0000313" key="2">
    <source>
        <dbReference type="EMBL" id="KXK65255.1"/>
    </source>
</evidence>
<keyword evidence="1" id="KW-0472">Membrane</keyword>
<evidence type="ECO:0000256" key="1">
    <source>
        <dbReference type="SAM" id="Phobius"/>
    </source>
</evidence>
<accession>A0A136Q3K6</accession>
<keyword evidence="3" id="KW-1185">Reference proteome</keyword>
<name>A0A136Q3K6_9FIRM</name>
<dbReference type="AlphaFoldDB" id="A0A136Q3K6"/>
<reference evidence="2 3" key="1">
    <citation type="submission" date="2016-02" db="EMBL/GenBank/DDBJ databases">
        <authorList>
            <person name="Wen L."/>
            <person name="He K."/>
            <person name="Yang H."/>
        </authorList>
    </citation>
    <scope>NUCLEOTIDE SEQUENCE [LARGE SCALE GENOMIC DNA]</scope>
    <source>
        <strain evidence="2 3">DSM 22607</strain>
    </source>
</reference>
<comment type="caution">
    <text evidence="2">The sequence shown here is derived from an EMBL/GenBank/DDBJ whole genome shotgun (WGS) entry which is preliminary data.</text>
</comment>
<sequence>MKRILFWLIIGATVLMTLIYAGITAIVRRSGRRKENEKNERASGLMRDARYAMIK</sequence>
<evidence type="ECO:0000313" key="3">
    <source>
        <dbReference type="Proteomes" id="UP000070366"/>
    </source>
</evidence>